<protein>
    <submittedName>
        <fullName evidence="1">Uncharacterized protein</fullName>
    </submittedName>
</protein>
<name>A0A0V0R6C0_PSEPJ</name>
<comment type="caution">
    <text evidence="1">The sequence shown here is derived from an EMBL/GenBank/DDBJ whole genome shotgun (WGS) entry which is preliminary data.</text>
</comment>
<gene>
    <name evidence="1" type="ORF">PPERSA_08457</name>
</gene>
<proteinExistence type="predicted"/>
<dbReference type="Proteomes" id="UP000054937">
    <property type="component" value="Unassembled WGS sequence"/>
</dbReference>
<dbReference type="EMBL" id="LDAU01000040">
    <property type="protein sequence ID" value="KRX10054.1"/>
    <property type="molecule type" value="Genomic_DNA"/>
</dbReference>
<dbReference type="AlphaFoldDB" id="A0A0V0R6C0"/>
<reference evidence="1 2" key="1">
    <citation type="journal article" date="2015" name="Sci. Rep.">
        <title>Genome of the facultative scuticociliatosis pathogen Pseudocohnilembus persalinus provides insight into its virulence through horizontal gene transfer.</title>
        <authorList>
            <person name="Xiong J."/>
            <person name="Wang G."/>
            <person name="Cheng J."/>
            <person name="Tian M."/>
            <person name="Pan X."/>
            <person name="Warren A."/>
            <person name="Jiang C."/>
            <person name="Yuan D."/>
            <person name="Miao W."/>
        </authorList>
    </citation>
    <scope>NUCLEOTIDE SEQUENCE [LARGE SCALE GENOMIC DNA]</scope>
    <source>
        <strain evidence="1">36N120E</strain>
    </source>
</reference>
<sequence length="444" mass="53275">MIEPDLNETNSEEEIKQNDKQELLKLQMNQNDIKIDEYQEQQKANNNLNFQMINIKNFPISKMDQNKNQNKQQYPQNQLKIQTDSVNNQKNDQLQQYLLYKEEQLNTERTKRLKQGDMNQLMFQTHELQNINEFIQQATGGKKTTIARKMTEKYVKRGENTIDYRQELTRKIVRKNRKILKKQDQVEKQMKFKLDPNYKQNIEYGKSLKDVVNQQFQQQQKDQKQMMEEFAVQMKQQPLVAKAKVRKILDNFEIISNDNKKSIFSKQNSQKQKQKQEDRLKKYQQIYKQSEVFQDPQNKNKNLQIKRDQLMQNILINQAKINTQKQEEEEKLLYDTGRDHDTALNMIKEECLKEKFSDLNSQQSEEQINQTQQVQSEMKKQNESKLSLNIEDNNNLFKNSKIQKPIKKISFQLQSPKSIEKEEYQMEKKQSQHQICQAVLKIHI</sequence>
<dbReference type="FunCoup" id="A0A0V0R6C0">
    <property type="interactions" value="1"/>
</dbReference>
<dbReference type="InParanoid" id="A0A0V0R6C0"/>
<accession>A0A0V0R6C0</accession>
<keyword evidence="2" id="KW-1185">Reference proteome</keyword>
<evidence type="ECO:0000313" key="1">
    <source>
        <dbReference type="EMBL" id="KRX10054.1"/>
    </source>
</evidence>
<evidence type="ECO:0000313" key="2">
    <source>
        <dbReference type="Proteomes" id="UP000054937"/>
    </source>
</evidence>
<organism evidence="1 2">
    <name type="scientific">Pseudocohnilembus persalinus</name>
    <name type="common">Ciliate</name>
    <dbReference type="NCBI Taxonomy" id="266149"/>
    <lineage>
        <taxon>Eukaryota</taxon>
        <taxon>Sar</taxon>
        <taxon>Alveolata</taxon>
        <taxon>Ciliophora</taxon>
        <taxon>Intramacronucleata</taxon>
        <taxon>Oligohymenophorea</taxon>
        <taxon>Scuticociliatia</taxon>
        <taxon>Philasterida</taxon>
        <taxon>Pseudocohnilembidae</taxon>
        <taxon>Pseudocohnilembus</taxon>
    </lineage>
</organism>